<dbReference type="Proteomes" id="UP000479000">
    <property type="component" value="Unassembled WGS sequence"/>
</dbReference>
<evidence type="ECO:0000313" key="2">
    <source>
        <dbReference type="EMBL" id="CAB0011817.1"/>
    </source>
</evidence>
<name>A0A6H5H7J4_9HEMI</name>
<feature type="compositionally biased region" description="Basic and acidic residues" evidence="1">
    <location>
        <begin position="41"/>
        <end position="50"/>
    </location>
</feature>
<keyword evidence="3" id="KW-1185">Reference proteome</keyword>
<gene>
    <name evidence="2" type="ORF">NTEN_LOCUS16708</name>
</gene>
<reference evidence="2 3" key="1">
    <citation type="submission" date="2020-02" db="EMBL/GenBank/DDBJ databases">
        <authorList>
            <person name="Ferguson B K."/>
        </authorList>
    </citation>
    <scope>NUCLEOTIDE SEQUENCE [LARGE SCALE GENOMIC DNA]</scope>
</reference>
<feature type="region of interest" description="Disordered" evidence="1">
    <location>
        <begin position="32"/>
        <end position="82"/>
    </location>
</feature>
<evidence type="ECO:0000256" key="1">
    <source>
        <dbReference type="SAM" id="MobiDB-lite"/>
    </source>
</evidence>
<accession>A0A6H5H7J4</accession>
<dbReference type="AlphaFoldDB" id="A0A6H5H7J4"/>
<feature type="non-terminal residue" evidence="2">
    <location>
        <position position="1"/>
    </location>
</feature>
<protein>
    <submittedName>
        <fullName evidence="2">Uncharacterized protein</fullName>
    </submittedName>
</protein>
<proteinExistence type="predicted"/>
<evidence type="ECO:0000313" key="3">
    <source>
        <dbReference type="Proteomes" id="UP000479000"/>
    </source>
</evidence>
<dbReference type="EMBL" id="CADCXU010024279">
    <property type="protein sequence ID" value="CAB0011817.1"/>
    <property type="molecule type" value="Genomic_DNA"/>
</dbReference>
<sequence>LLLHLISVNYGQTTTRSRLFYISPADRTTFEGFPWESNPRSNERPKDLLRPGDCGPGRKFHSPDLDPPHPHPPSFQLWRTCK</sequence>
<organism evidence="2 3">
    <name type="scientific">Nesidiocoris tenuis</name>
    <dbReference type="NCBI Taxonomy" id="355587"/>
    <lineage>
        <taxon>Eukaryota</taxon>
        <taxon>Metazoa</taxon>
        <taxon>Ecdysozoa</taxon>
        <taxon>Arthropoda</taxon>
        <taxon>Hexapoda</taxon>
        <taxon>Insecta</taxon>
        <taxon>Pterygota</taxon>
        <taxon>Neoptera</taxon>
        <taxon>Paraneoptera</taxon>
        <taxon>Hemiptera</taxon>
        <taxon>Heteroptera</taxon>
        <taxon>Panheteroptera</taxon>
        <taxon>Cimicomorpha</taxon>
        <taxon>Miridae</taxon>
        <taxon>Dicyphina</taxon>
        <taxon>Nesidiocoris</taxon>
    </lineage>
</organism>